<evidence type="ECO:0000256" key="3">
    <source>
        <dbReference type="ARBA" id="ARBA00010136"/>
    </source>
</evidence>
<keyword evidence="6 17" id="KW-0031">Aminopeptidase</keyword>
<dbReference type="InterPro" id="IPR014782">
    <property type="entry name" value="Peptidase_M1_dom"/>
</dbReference>
<dbReference type="FunFam" id="1.10.390.10:FF:000004">
    <property type="entry name" value="Aminopeptidase N"/>
    <property type="match status" value="1"/>
</dbReference>
<sequence length="892" mass="97698">MPTHSLSRDEAAERARLIAVDSYTVTLDLREAEDPASTSFPTTTAVEFRAEPGSETFADFLGESVVRVELNGRLLDEAVVYDGARIRLTGLAAQNRLEVTGLARYSRSGEGLHRFVDPADGRTYLYTQCEPADARRYFANFEQPDLKATFAFTVLAPSSWVVSANGEATAQAEPIPGDPAAGRWDFAPTPPMPTYLAAVLAGPYHRAEASWTGTTRDGEPVTLPLAAFCRASLAEHFDAERIFDLTRRGLDFYHSVFSPAYPWGKYEQAFVPEYNLGAMENPGLVTFTEHYVFTSRAAESQYEGRANTLMHEMAHMWFGDMVTMRWWDDLWLKESFAEYMGTLAVDRATDFSTSWVNFANRRKAWAYLQDQLPTTHPIVADIPNLEAAEQNFDGITYAKGASVLKQLVAYVGEDAFLAAAREYFATHAYGNTTLADLLDALERASGRPMREWAAAWLQTAGLPVLETIVETASGRDAGTEGAHDGARLTRVAVRQIAVDPVTGKPAPRPHVLRVGLYSRTTGAAGGASLIERTHQIEVDIRADAPDGVTELRSLAGLPVPDLLLVNDDDLTYAKVRLDRRSEDTVRESLGSLADPLARALAWTALWHATRDGETPAADYVRAVERFGAGESTIGVQLTVIDNARTGIERYTHGEGRPELRATYLAAVARELHAAEPGSDQQLAWARALAKGSRYGGGQLDLVRGLVDGTETLGGLAVDQDLRWSLWQALAAQGRAAVAELDAELKRDRTAKGSVGHAVAVAAQPDPKAKQAAWHALIEGDALSNDLVGATVEGFMLGLEALRHPFIERYFAMLTRVWEERSQEIATRLVGGLFPGDSTLAWDQTPAQNPVLERTDQWLAENTSAPAALRRIVIEERDHLHRALVAQARSREG</sequence>
<evidence type="ECO:0000256" key="11">
    <source>
        <dbReference type="ARBA" id="ARBA00023049"/>
    </source>
</evidence>
<evidence type="ECO:0000256" key="10">
    <source>
        <dbReference type="ARBA" id="ARBA00022833"/>
    </source>
</evidence>
<dbReference type="Pfam" id="PF11838">
    <property type="entry name" value="ERAP1_C"/>
    <property type="match status" value="1"/>
</dbReference>
<feature type="domain" description="ERAP1-like C-terminal" evidence="15">
    <location>
        <begin position="563"/>
        <end position="880"/>
    </location>
</feature>
<dbReference type="SUPFAM" id="SSF55486">
    <property type="entry name" value="Metalloproteases ('zincins'), catalytic domain"/>
    <property type="match status" value="1"/>
</dbReference>
<dbReference type="EMBL" id="CP163302">
    <property type="protein sequence ID" value="XDP47153.1"/>
    <property type="molecule type" value="Genomic_DNA"/>
</dbReference>
<evidence type="ECO:0000256" key="9">
    <source>
        <dbReference type="ARBA" id="ARBA00022801"/>
    </source>
</evidence>
<dbReference type="Gene3D" id="1.10.390.10">
    <property type="entry name" value="Neutral Protease Domain 2"/>
    <property type="match status" value="1"/>
</dbReference>
<dbReference type="PANTHER" id="PTHR11533">
    <property type="entry name" value="PROTEASE M1 ZINC METALLOPROTEASE"/>
    <property type="match status" value="1"/>
</dbReference>
<dbReference type="GO" id="GO:0016285">
    <property type="term" value="F:alanyl aminopeptidase activity"/>
    <property type="evidence" value="ECO:0007669"/>
    <property type="project" value="UniProtKB-EC"/>
</dbReference>
<comment type="similarity">
    <text evidence="3">Belongs to the peptidase M1 family.</text>
</comment>
<dbReference type="Pfam" id="PF01433">
    <property type="entry name" value="Peptidase_M1"/>
    <property type="match status" value="1"/>
</dbReference>
<evidence type="ECO:0000259" key="14">
    <source>
        <dbReference type="Pfam" id="PF01433"/>
    </source>
</evidence>
<dbReference type="GO" id="GO:0005615">
    <property type="term" value="C:extracellular space"/>
    <property type="evidence" value="ECO:0007669"/>
    <property type="project" value="TreeGrafter"/>
</dbReference>
<dbReference type="InterPro" id="IPR045357">
    <property type="entry name" value="Aminopeptidase_N-like_N"/>
</dbReference>
<dbReference type="NCBIfam" id="TIGR02412">
    <property type="entry name" value="pepN_strep_liv"/>
    <property type="match status" value="1"/>
</dbReference>
<dbReference type="GO" id="GO:0006508">
    <property type="term" value="P:proteolysis"/>
    <property type="evidence" value="ECO:0007669"/>
    <property type="project" value="UniProtKB-KW"/>
</dbReference>
<evidence type="ECO:0000256" key="2">
    <source>
        <dbReference type="ARBA" id="ARBA00001947"/>
    </source>
</evidence>
<comment type="cofactor">
    <cofactor evidence="2">
        <name>Zn(2+)</name>
        <dbReference type="ChEBI" id="CHEBI:29105"/>
    </cofactor>
</comment>
<feature type="domain" description="Peptidase M1 membrane alanine aminopeptidase" evidence="14">
    <location>
        <begin position="243"/>
        <end position="456"/>
    </location>
</feature>
<evidence type="ECO:0000256" key="12">
    <source>
        <dbReference type="ARBA" id="ARBA00029811"/>
    </source>
</evidence>
<evidence type="ECO:0000256" key="1">
    <source>
        <dbReference type="ARBA" id="ARBA00000098"/>
    </source>
</evidence>
<keyword evidence="7" id="KW-0645">Protease</keyword>
<evidence type="ECO:0000256" key="13">
    <source>
        <dbReference type="ARBA" id="ARBA00031533"/>
    </source>
</evidence>
<evidence type="ECO:0000313" key="17">
    <source>
        <dbReference type="EMBL" id="XDP47153.1"/>
    </source>
</evidence>
<gene>
    <name evidence="17" type="primary">pepN</name>
    <name evidence="17" type="ORF">AB5L97_09335</name>
</gene>
<dbReference type="InterPro" id="IPR027268">
    <property type="entry name" value="Peptidase_M4/M1_CTD_sf"/>
</dbReference>
<protein>
    <recommendedName>
        <fullName evidence="5">Aminopeptidase N</fullName>
        <ecNumber evidence="4">3.4.11.2</ecNumber>
    </recommendedName>
    <alternativeName>
        <fullName evidence="12">Alanine aminopeptidase</fullName>
    </alternativeName>
    <alternativeName>
        <fullName evidence="13">Lysyl aminopeptidase</fullName>
    </alternativeName>
</protein>
<keyword evidence="8" id="KW-0479">Metal-binding</keyword>
<dbReference type="InterPro" id="IPR024571">
    <property type="entry name" value="ERAP1-like_C_dom"/>
</dbReference>
<dbReference type="PRINTS" id="PR00756">
    <property type="entry name" value="ALADIPTASE"/>
</dbReference>
<dbReference type="GO" id="GO:0043171">
    <property type="term" value="P:peptide catabolic process"/>
    <property type="evidence" value="ECO:0007669"/>
    <property type="project" value="TreeGrafter"/>
</dbReference>
<dbReference type="InterPro" id="IPR001930">
    <property type="entry name" value="Peptidase_M1"/>
</dbReference>
<evidence type="ECO:0000259" key="15">
    <source>
        <dbReference type="Pfam" id="PF11838"/>
    </source>
</evidence>
<proteinExistence type="inferred from homology"/>
<dbReference type="RefSeq" id="WP_369047281.1">
    <property type="nucleotide sequence ID" value="NZ_CP163302.1"/>
</dbReference>
<feature type="domain" description="Aminopeptidase N-like N-terminal" evidence="16">
    <location>
        <begin position="104"/>
        <end position="196"/>
    </location>
</feature>
<keyword evidence="11" id="KW-0482">Metalloprotease</keyword>
<evidence type="ECO:0000256" key="5">
    <source>
        <dbReference type="ARBA" id="ARBA00015611"/>
    </source>
</evidence>
<dbReference type="Pfam" id="PF17900">
    <property type="entry name" value="Peptidase_M1_N"/>
    <property type="match status" value="1"/>
</dbReference>
<dbReference type="AlphaFoldDB" id="A0AB39L7I0"/>
<keyword evidence="9 17" id="KW-0378">Hydrolase</keyword>
<dbReference type="InterPro" id="IPR012778">
    <property type="entry name" value="Pept_M1_aminopeptidase"/>
</dbReference>
<organism evidence="17">
    <name type="scientific">Sinomonas puerhi</name>
    <dbReference type="NCBI Taxonomy" id="3238584"/>
    <lineage>
        <taxon>Bacteria</taxon>
        <taxon>Bacillati</taxon>
        <taxon>Actinomycetota</taxon>
        <taxon>Actinomycetes</taxon>
        <taxon>Micrococcales</taxon>
        <taxon>Micrococcaceae</taxon>
        <taxon>Sinomonas</taxon>
    </lineage>
</organism>
<evidence type="ECO:0000256" key="4">
    <source>
        <dbReference type="ARBA" id="ARBA00012564"/>
    </source>
</evidence>
<accession>A0AB39L7I0</accession>
<dbReference type="KEGG" id="spue:AB5L97_09335"/>
<dbReference type="PANTHER" id="PTHR11533:SF174">
    <property type="entry name" value="PUROMYCIN-SENSITIVE AMINOPEPTIDASE-RELATED"/>
    <property type="match status" value="1"/>
</dbReference>
<dbReference type="GO" id="GO:0016020">
    <property type="term" value="C:membrane"/>
    <property type="evidence" value="ECO:0007669"/>
    <property type="project" value="TreeGrafter"/>
</dbReference>
<name>A0AB39L7I0_9MICC</name>
<keyword evidence="10" id="KW-0862">Zinc</keyword>
<evidence type="ECO:0000256" key="6">
    <source>
        <dbReference type="ARBA" id="ARBA00022438"/>
    </source>
</evidence>
<dbReference type="GO" id="GO:0042277">
    <property type="term" value="F:peptide binding"/>
    <property type="evidence" value="ECO:0007669"/>
    <property type="project" value="TreeGrafter"/>
</dbReference>
<reference evidence="17" key="1">
    <citation type="submission" date="2024-07" db="EMBL/GenBank/DDBJ databases">
        <authorList>
            <person name="fu j."/>
        </authorList>
    </citation>
    <scope>NUCLEOTIDE SEQUENCE</scope>
    <source>
        <strain evidence="17">P10A9</strain>
    </source>
</reference>
<dbReference type="InterPro" id="IPR050344">
    <property type="entry name" value="Peptidase_M1_aminopeptidases"/>
</dbReference>
<evidence type="ECO:0000256" key="7">
    <source>
        <dbReference type="ARBA" id="ARBA00022670"/>
    </source>
</evidence>
<dbReference type="CDD" id="cd09602">
    <property type="entry name" value="M1_APN"/>
    <property type="match status" value="1"/>
</dbReference>
<comment type="catalytic activity">
    <reaction evidence="1">
        <text>Release of an N-terminal amino acid, Xaa-|-Yaa- from a peptide, amide or arylamide. Xaa is preferably Ala, but may be most amino acids including Pro (slow action). When a terminal hydrophobic residue is followed by a prolyl residue, the two may be released as an intact Xaa-Pro dipeptide.</text>
        <dbReference type="EC" id="3.4.11.2"/>
    </reaction>
</comment>
<dbReference type="EC" id="3.4.11.2" evidence="4"/>
<dbReference type="InterPro" id="IPR042097">
    <property type="entry name" value="Aminopeptidase_N-like_N_sf"/>
</dbReference>
<dbReference type="GO" id="GO:0008270">
    <property type="term" value="F:zinc ion binding"/>
    <property type="evidence" value="ECO:0007669"/>
    <property type="project" value="InterPro"/>
</dbReference>
<dbReference type="SUPFAM" id="SSF63737">
    <property type="entry name" value="Leukotriene A4 hydrolase N-terminal domain"/>
    <property type="match status" value="1"/>
</dbReference>
<dbReference type="FunFam" id="2.60.40.1730:FF:000010">
    <property type="entry name" value="Putative aminopeptidase N"/>
    <property type="match status" value="1"/>
</dbReference>
<dbReference type="GO" id="GO:0005737">
    <property type="term" value="C:cytoplasm"/>
    <property type="evidence" value="ECO:0007669"/>
    <property type="project" value="TreeGrafter"/>
</dbReference>
<evidence type="ECO:0000256" key="8">
    <source>
        <dbReference type="ARBA" id="ARBA00022723"/>
    </source>
</evidence>
<dbReference type="Gene3D" id="2.60.40.1730">
    <property type="entry name" value="tricorn interacting facor f3 domain"/>
    <property type="match status" value="1"/>
</dbReference>
<dbReference type="GO" id="GO:0070006">
    <property type="term" value="F:metalloaminopeptidase activity"/>
    <property type="evidence" value="ECO:0007669"/>
    <property type="project" value="TreeGrafter"/>
</dbReference>
<evidence type="ECO:0000259" key="16">
    <source>
        <dbReference type="Pfam" id="PF17900"/>
    </source>
</evidence>